<evidence type="ECO:0000256" key="1">
    <source>
        <dbReference type="SAM" id="MobiDB-lite"/>
    </source>
</evidence>
<accession>A0A9W8WKI9</accession>
<proteinExistence type="predicted"/>
<feature type="compositionally biased region" description="Acidic residues" evidence="1">
    <location>
        <begin position="14"/>
        <end position="47"/>
    </location>
</feature>
<keyword evidence="3" id="KW-1185">Reference proteome</keyword>
<dbReference type="Proteomes" id="UP001140502">
    <property type="component" value="Unassembled WGS sequence"/>
</dbReference>
<gene>
    <name evidence="2" type="ORF">N0V84_001865</name>
</gene>
<protein>
    <submittedName>
        <fullName evidence="2">Uncharacterized protein</fullName>
    </submittedName>
</protein>
<evidence type="ECO:0000313" key="3">
    <source>
        <dbReference type="Proteomes" id="UP001140502"/>
    </source>
</evidence>
<evidence type="ECO:0000313" key="2">
    <source>
        <dbReference type="EMBL" id="KAJ4327756.1"/>
    </source>
</evidence>
<reference evidence="2" key="1">
    <citation type="submission" date="2022-10" db="EMBL/GenBank/DDBJ databases">
        <title>Tapping the CABI collections for fungal endophytes: first genome assemblies for Collariella, Neodidymelliopsis, Ascochyta clinopodiicola, Didymella pomorum, Didymosphaeria variabile, Neocosmospora piperis and Neocucurbitaria cava.</title>
        <authorList>
            <person name="Hill R."/>
        </authorList>
    </citation>
    <scope>NUCLEOTIDE SEQUENCE</scope>
    <source>
        <strain evidence="2">IMI 366586</strain>
    </source>
</reference>
<comment type="caution">
    <text evidence="2">The sequence shown here is derived from an EMBL/GenBank/DDBJ whole genome shotgun (WGS) entry which is preliminary data.</text>
</comment>
<dbReference type="OrthoDB" id="5095686at2759"/>
<sequence length="457" mass="51271">MRDVGGLEAPVDGYDAEDEDVEDDEVDEEAHDEVDDEAHDESSDDGDSSSSESEMVNRDGTQERKYDIICHHGKILIIGTDTEEYRAAFSDDEPRDAMTARLDDIVEAMTDEEWARCVESGPEELYAYLTSAPCTAACSDVESMDEESTIYMDLRQPTSAFIGETVNLWECLSDSSESLFFCVWHISLTETCQTLAIQEPCPRLCQHVTLRMMDTFSISKTIPYTIPLEFMLCEALPTAADKTNSESRFALKSFERCQGRKRCVHTVVEAVSLLRPQTVCVLPVNIHAWLGDEAWESDTPTERAVSDAGDDTSTSEPGQGDDERAFAFLRAINRANCTKSSDIPDQVEFDVLICFLKLTEKYGLGEPYLAQAKEWTRALLPSIPESLDRDAVAWLWVLWKLQMGPEFKSLSDSFQEEEEYSMSFALMVGHLTLESGRYLPDDQQAGNPNFHGVDFMG</sequence>
<dbReference type="EMBL" id="JAPEUR010000020">
    <property type="protein sequence ID" value="KAJ4327756.1"/>
    <property type="molecule type" value="Genomic_DNA"/>
</dbReference>
<feature type="region of interest" description="Disordered" evidence="1">
    <location>
        <begin position="1"/>
        <end position="62"/>
    </location>
</feature>
<dbReference type="AlphaFoldDB" id="A0A9W8WKI9"/>
<name>A0A9W8WKI9_9HYPO</name>
<feature type="region of interest" description="Disordered" evidence="1">
    <location>
        <begin position="298"/>
        <end position="321"/>
    </location>
</feature>
<organism evidence="2 3">
    <name type="scientific">Fusarium piperis</name>
    <dbReference type="NCBI Taxonomy" id="1435070"/>
    <lineage>
        <taxon>Eukaryota</taxon>
        <taxon>Fungi</taxon>
        <taxon>Dikarya</taxon>
        <taxon>Ascomycota</taxon>
        <taxon>Pezizomycotina</taxon>
        <taxon>Sordariomycetes</taxon>
        <taxon>Hypocreomycetidae</taxon>
        <taxon>Hypocreales</taxon>
        <taxon>Nectriaceae</taxon>
        <taxon>Fusarium</taxon>
        <taxon>Fusarium solani species complex</taxon>
    </lineage>
</organism>